<feature type="binding site" evidence="16">
    <location>
        <position position="70"/>
    </location>
    <ligand>
        <name>Ca(2+)</name>
        <dbReference type="ChEBI" id="CHEBI:29108"/>
        <label>1</label>
    </ligand>
</feature>
<dbReference type="GO" id="GO:0006979">
    <property type="term" value="P:response to oxidative stress"/>
    <property type="evidence" value="ECO:0007669"/>
    <property type="project" value="UniProtKB-UniRule"/>
</dbReference>
<dbReference type="PRINTS" id="PR00458">
    <property type="entry name" value="PEROXIDASE"/>
</dbReference>
<feature type="binding site" evidence="16">
    <location>
        <position position="77"/>
    </location>
    <ligand>
        <name>Ca(2+)</name>
        <dbReference type="ChEBI" id="CHEBI:29108"/>
        <label>1</label>
    </ligand>
</feature>
<feature type="chain" id="PRO_5023152811" description="Peroxidase" evidence="19">
    <location>
        <begin position="28"/>
        <end position="341"/>
    </location>
</feature>
<organism evidence="21 22">
    <name type="scientific">Acer yangbiense</name>
    <dbReference type="NCBI Taxonomy" id="1000413"/>
    <lineage>
        <taxon>Eukaryota</taxon>
        <taxon>Viridiplantae</taxon>
        <taxon>Streptophyta</taxon>
        <taxon>Embryophyta</taxon>
        <taxon>Tracheophyta</taxon>
        <taxon>Spermatophyta</taxon>
        <taxon>Magnoliopsida</taxon>
        <taxon>eudicotyledons</taxon>
        <taxon>Gunneridae</taxon>
        <taxon>Pentapetalae</taxon>
        <taxon>rosids</taxon>
        <taxon>malvids</taxon>
        <taxon>Sapindales</taxon>
        <taxon>Sapindaceae</taxon>
        <taxon>Hippocastanoideae</taxon>
        <taxon>Acereae</taxon>
        <taxon>Acer</taxon>
    </lineage>
</organism>
<comment type="subcellular location">
    <subcellularLocation>
        <location evidence="19">Secreted</location>
    </subcellularLocation>
</comment>
<evidence type="ECO:0000256" key="5">
    <source>
        <dbReference type="ARBA" id="ARBA00022559"/>
    </source>
</evidence>
<protein>
    <recommendedName>
        <fullName evidence="4 19">Peroxidase</fullName>
        <ecNumber evidence="4 19">1.11.1.7</ecNumber>
    </recommendedName>
</protein>
<comment type="similarity">
    <text evidence="19">Belongs to the peroxidase family. Classical plant (class III) peroxidase subfamily.</text>
</comment>
<evidence type="ECO:0000256" key="3">
    <source>
        <dbReference type="ARBA" id="ARBA00006873"/>
    </source>
</evidence>
<dbReference type="GO" id="GO:0005576">
    <property type="term" value="C:extracellular region"/>
    <property type="evidence" value="ECO:0007669"/>
    <property type="project" value="UniProtKB-SubCell"/>
</dbReference>
<comment type="catalytic activity">
    <reaction evidence="1 19">
        <text>2 a phenolic donor + H2O2 = 2 a phenolic radical donor + 2 H2O</text>
        <dbReference type="Rhea" id="RHEA:56136"/>
        <dbReference type="ChEBI" id="CHEBI:15377"/>
        <dbReference type="ChEBI" id="CHEBI:16240"/>
        <dbReference type="ChEBI" id="CHEBI:139520"/>
        <dbReference type="ChEBI" id="CHEBI:139521"/>
        <dbReference type="EC" id="1.11.1.7"/>
    </reaction>
</comment>
<dbReference type="InterPro" id="IPR002016">
    <property type="entry name" value="Haem_peroxidase"/>
</dbReference>
<keyword evidence="19" id="KW-0964">Secreted</keyword>
<dbReference type="Pfam" id="PF00141">
    <property type="entry name" value="peroxidase"/>
    <property type="match status" value="1"/>
</dbReference>
<evidence type="ECO:0000256" key="10">
    <source>
        <dbReference type="ARBA" id="ARBA00023004"/>
    </source>
</evidence>
<keyword evidence="5 19" id="KW-0575">Peroxidase</keyword>
<feature type="disulfide bond" evidence="18">
    <location>
        <begin position="38"/>
        <end position="118"/>
    </location>
</feature>
<evidence type="ECO:0000256" key="9">
    <source>
        <dbReference type="ARBA" id="ARBA00023002"/>
    </source>
</evidence>
<feature type="binding site" evidence="16">
    <location>
        <position position="75"/>
    </location>
    <ligand>
        <name>Ca(2+)</name>
        <dbReference type="ChEBI" id="CHEBI:29108"/>
        <label>1</label>
    </ligand>
</feature>
<reference evidence="22" key="1">
    <citation type="journal article" date="2019" name="Gigascience">
        <title>De novo genome assembly of the endangered Acer yangbiense, a plant species with extremely small populations endemic to Yunnan Province, China.</title>
        <authorList>
            <person name="Yang J."/>
            <person name="Wariss H.M."/>
            <person name="Tao L."/>
            <person name="Zhang R."/>
            <person name="Yun Q."/>
            <person name="Hollingsworth P."/>
            <person name="Dao Z."/>
            <person name="Luo G."/>
            <person name="Guo H."/>
            <person name="Ma Y."/>
            <person name="Sun W."/>
        </authorList>
    </citation>
    <scope>NUCLEOTIDE SEQUENCE [LARGE SCALE GENOMIC DNA]</scope>
    <source>
        <strain evidence="22">cv. Malutang</strain>
    </source>
</reference>
<dbReference type="PANTHER" id="PTHR31388:SF270">
    <property type="entry name" value="PEROXIDASE 22-RELATED"/>
    <property type="match status" value="1"/>
</dbReference>
<dbReference type="EC" id="1.11.1.7" evidence="4 19"/>
<feature type="binding site" evidence="16">
    <location>
        <position position="73"/>
    </location>
    <ligand>
        <name>Ca(2+)</name>
        <dbReference type="ChEBI" id="CHEBI:29108"/>
        <label>1</label>
    </ligand>
</feature>
<dbReference type="GO" id="GO:0020037">
    <property type="term" value="F:heme binding"/>
    <property type="evidence" value="ECO:0007669"/>
    <property type="project" value="UniProtKB-UniRule"/>
</dbReference>
<keyword evidence="9 19" id="KW-0560">Oxidoreductase</keyword>
<evidence type="ECO:0000259" key="20">
    <source>
        <dbReference type="PROSITE" id="PS50873"/>
    </source>
</evidence>
<feature type="binding site" evidence="16">
    <location>
        <position position="91"/>
    </location>
    <ligand>
        <name>Ca(2+)</name>
        <dbReference type="ChEBI" id="CHEBI:29108"/>
        <label>1</label>
    </ligand>
</feature>
<keyword evidence="11 18" id="KW-1015">Disulfide bond</keyword>
<feature type="binding site" evidence="16">
    <location>
        <position position="79"/>
    </location>
    <ligand>
        <name>Ca(2+)</name>
        <dbReference type="ChEBI" id="CHEBI:29108"/>
        <label>1</label>
    </ligand>
</feature>
<dbReference type="OrthoDB" id="2113341at2759"/>
<feature type="disulfide bond" evidence="18">
    <location>
        <begin position="197"/>
        <end position="229"/>
    </location>
</feature>
<dbReference type="AlphaFoldDB" id="A0A5C7IVB9"/>
<feature type="binding site" evidence="16">
    <location>
        <position position="191"/>
    </location>
    <ligand>
        <name>Ca(2+)</name>
        <dbReference type="ChEBI" id="CHEBI:29108"/>
        <label>2</label>
    </ligand>
</feature>
<evidence type="ECO:0000256" key="8">
    <source>
        <dbReference type="ARBA" id="ARBA00022837"/>
    </source>
</evidence>
<dbReference type="PROSITE" id="PS00435">
    <property type="entry name" value="PEROXIDASE_1"/>
    <property type="match status" value="1"/>
</dbReference>
<dbReference type="PROSITE" id="PS00436">
    <property type="entry name" value="PEROXIDASE_2"/>
    <property type="match status" value="1"/>
</dbReference>
<dbReference type="CDD" id="cd00693">
    <property type="entry name" value="secretory_peroxidase"/>
    <property type="match status" value="1"/>
</dbReference>
<dbReference type="InterPro" id="IPR010255">
    <property type="entry name" value="Haem_peroxidase_sf"/>
</dbReference>
<evidence type="ECO:0000256" key="13">
    <source>
        <dbReference type="ARBA" id="ARBA00023324"/>
    </source>
</evidence>
<gene>
    <name evidence="21" type="ORF">EZV62_001714</name>
</gene>
<sequence length="341" mass="36512">MSSPFHHLLATLLYAALLLQASSSSYAQLSPTFYDQTCPNASSIIRGVLQQAFLSDIRIGASLIRLHFHDCFVNGCDGSILLNNTATIESEKEAAPNNNSARGFDVVDNMKAALESACPGIVSCADILAIAAEQSVNMVPLGRRDSLTASRALANITIPGPTDSLDLLKSKFVNVGLNNDTDLVALSGGHTFGRAQCRTFDNRLFNFNSTNNPDRTLNTTYLATLQQLCPQGGNRSVLANLDLTTPDKFDNNYFSNLQSNNGLLQSDQILFSTTGDATVELVNNFSSNQTAFFESFVVSMIRMGNLSPLTGSDGEIRSSCSRVNGASIIGSSNEADLISSI</sequence>
<evidence type="ECO:0000256" key="19">
    <source>
        <dbReference type="RuleBase" id="RU362060"/>
    </source>
</evidence>
<dbReference type="FunFam" id="1.10.420.10:FF:000001">
    <property type="entry name" value="Peroxidase"/>
    <property type="match status" value="1"/>
</dbReference>
<dbReference type="Gene3D" id="1.10.520.10">
    <property type="match status" value="1"/>
</dbReference>
<comment type="cofactor">
    <cofactor evidence="16 19">
        <name>Ca(2+)</name>
        <dbReference type="ChEBI" id="CHEBI:29108"/>
    </cofactor>
    <text evidence="16 19">Binds 2 calcium ions per subunit.</text>
</comment>
<feature type="binding site" evidence="15">
    <location>
        <position position="159"/>
    </location>
    <ligand>
        <name>substrate</name>
    </ligand>
</feature>
<dbReference type="InterPro" id="IPR033905">
    <property type="entry name" value="Secretory_peroxidase"/>
</dbReference>
<dbReference type="Gene3D" id="1.10.420.10">
    <property type="entry name" value="Peroxidase, domain 2"/>
    <property type="match status" value="1"/>
</dbReference>
<feature type="disulfide bond" evidence="18">
    <location>
        <begin position="124"/>
        <end position="320"/>
    </location>
</feature>
<name>A0A5C7IVB9_9ROSI</name>
<feature type="domain" description="Plant heme peroxidase family profile" evidence="20">
    <location>
        <begin position="28"/>
        <end position="324"/>
    </location>
</feature>
<keyword evidence="19" id="KW-0732">Signal</keyword>
<dbReference type="GO" id="GO:0042744">
    <property type="term" value="P:hydrogen peroxide catabolic process"/>
    <property type="evidence" value="ECO:0007669"/>
    <property type="project" value="UniProtKB-KW"/>
</dbReference>
<evidence type="ECO:0000256" key="1">
    <source>
        <dbReference type="ARBA" id="ARBA00000189"/>
    </source>
</evidence>
<evidence type="ECO:0000256" key="14">
    <source>
        <dbReference type="PIRSR" id="PIRSR600823-1"/>
    </source>
</evidence>
<evidence type="ECO:0000256" key="7">
    <source>
        <dbReference type="ARBA" id="ARBA00022723"/>
    </source>
</evidence>
<proteinExistence type="inferred from homology"/>
<comment type="function">
    <text evidence="2">Removal of H(2)O(2), oxidation of toxic reductants, biosynthesis and degradation of lignin, suberization, auxin catabolism, response to environmental stresses such as wounding, pathogen attack and oxidative stress. These functions might be dependent on each isozyme/isoform in each plant tissue.</text>
</comment>
<keyword evidence="22" id="KW-1185">Reference proteome</keyword>
<feature type="binding site" evidence="16">
    <location>
        <position position="242"/>
    </location>
    <ligand>
        <name>Ca(2+)</name>
        <dbReference type="ChEBI" id="CHEBI:29108"/>
        <label>2</label>
    </ligand>
</feature>
<evidence type="ECO:0000256" key="15">
    <source>
        <dbReference type="PIRSR" id="PIRSR600823-2"/>
    </source>
</evidence>
<feature type="binding site" evidence="16">
    <location>
        <position position="250"/>
    </location>
    <ligand>
        <name>Ca(2+)</name>
        <dbReference type="ChEBI" id="CHEBI:29108"/>
        <label>2</label>
    </ligand>
</feature>
<dbReference type="InterPro" id="IPR019793">
    <property type="entry name" value="Peroxidases_heam-ligand_BS"/>
</dbReference>
<evidence type="ECO:0000313" key="22">
    <source>
        <dbReference type="Proteomes" id="UP000323000"/>
    </source>
</evidence>
<dbReference type="PROSITE" id="PS50873">
    <property type="entry name" value="PEROXIDASE_4"/>
    <property type="match status" value="1"/>
</dbReference>
<dbReference type="InterPro" id="IPR000823">
    <property type="entry name" value="Peroxidase_pln"/>
</dbReference>
<comment type="cofactor">
    <cofactor evidence="16 19">
        <name>heme b</name>
        <dbReference type="ChEBI" id="CHEBI:60344"/>
    </cofactor>
    <text evidence="16 19">Binds 1 heme b (iron(II)-protoporphyrin IX) group per subunit.</text>
</comment>
<evidence type="ECO:0000256" key="16">
    <source>
        <dbReference type="PIRSR" id="PIRSR600823-3"/>
    </source>
</evidence>
<evidence type="ECO:0000256" key="4">
    <source>
        <dbReference type="ARBA" id="ARBA00012313"/>
    </source>
</evidence>
<evidence type="ECO:0000256" key="2">
    <source>
        <dbReference type="ARBA" id="ARBA00002322"/>
    </source>
</evidence>
<evidence type="ECO:0000256" key="11">
    <source>
        <dbReference type="ARBA" id="ARBA00023157"/>
    </source>
</evidence>
<dbReference type="SUPFAM" id="SSF48113">
    <property type="entry name" value="Heme-dependent peroxidases"/>
    <property type="match status" value="1"/>
</dbReference>
<dbReference type="EMBL" id="VAHF01000001">
    <property type="protein sequence ID" value="TXG73135.1"/>
    <property type="molecule type" value="Genomic_DNA"/>
</dbReference>
<feature type="signal peptide" evidence="19">
    <location>
        <begin position="1"/>
        <end position="27"/>
    </location>
</feature>
<evidence type="ECO:0000256" key="18">
    <source>
        <dbReference type="PIRSR" id="PIRSR600823-5"/>
    </source>
</evidence>
<dbReference type="GO" id="GO:0140825">
    <property type="term" value="F:lactoperoxidase activity"/>
    <property type="evidence" value="ECO:0007669"/>
    <property type="project" value="UniProtKB-EC"/>
</dbReference>
<evidence type="ECO:0000313" key="21">
    <source>
        <dbReference type="EMBL" id="TXG73135.1"/>
    </source>
</evidence>
<dbReference type="GO" id="GO:0046872">
    <property type="term" value="F:metal ion binding"/>
    <property type="evidence" value="ECO:0007669"/>
    <property type="project" value="UniProtKB-UniRule"/>
</dbReference>
<dbReference type="Proteomes" id="UP000323000">
    <property type="component" value="Chromosome 1"/>
</dbReference>
<feature type="disulfide bond" evidence="18">
    <location>
        <begin position="71"/>
        <end position="76"/>
    </location>
</feature>
<keyword evidence="12" id="KW-0325">Glycoprotein</keyword>
<feature type="binding site" description="axial binding residue" evidence="16">
    <location>
        <position position="190"/>
    </location>
    <ligand>
        <name>heme b</name>
        <dbReference type="ChEBI" id="CHEBI:60344"/>
    </ligand>
    <ligandPart>
        <name>Fe</name>
        <dbReference type="ChEBI" id="CHEBI:18248"/>
    </ligandPart>
</feature>
<feature type="site" description="Transition state stabilizer" evidence="17">
    <location>
        <position position="65"/>
    </location>
</feature>
<keyword evidence="6 19" id="KW-0349">Heme</keyword>
<feature type="binding site" evidence="16">
    <location>
        <position position="245"/>
    </location>
    <ligand>
        <name>Ca(2+)</name>
        <dbReference type="ChEBI" id="CHEBI:29108"/>
        <label>2</label>
    </ligand>
</feature>
<keyword evidence="8 16" id="KW-0106">Calcium</keyword>
<dbReference type="PRINTS" id="PR00461">
    <property type="entry name" value="PLPEROXIDASE"/>
</dbReference>
<dbReference type="PANTHER" id="PTHR31388">
    <property type="entry name" value="PEROXIDASE 72-RELATED"/>
    <property type="match status" value="1"/>
</dbReference>
<dbReference type="InterPro" id="IPR019794">
    <property type="entry name" value="Peroxidases_AS"/>
</dbReference>
<evidence type="ECO:0000256" key="6">
    <source>
        <dbReference type="ARBA" id="ARBA00022617"/>
    </source>
</evidence>
<keyword evidence="13 19" id="KW-0376">Hydrogen peroxide</keyword>
<keyword evidence="7 16" id="KW-0479">Metal-binding</keyword>
<keyword evidence="10 16" id="KW-0408">Iron</keyword>
<comment type="caution">
    <text evidence="21">The sequence shown here is derived from an EMBL/GenBank/DDBJ whole genome shotgun (WGS) entry which is preliminary data.</text>
</comment>
<evidence type="ECO:0000256" key="12">
    <source>
        <dbReference type="ARBA" id="ARBA00023180"/>
    </source>
</evidence>
<accession>A0A5C7IVB9</accession>
<comment type="similarity">
    <text evidence="3">Belongs to the peroxidase family. Ascorbate peroxidase subfamily.</text>
</comment>
<evidence type="ECO:0000256" key="17">
    <source>
        <dbReference type="PIRSR" id="PIRSR600823-4"/>
    </source>
</evidence>
<feature type="active site" description="Proton acceptor" evidence="14">
    <location>
        <position position="69"/>
    </location>
</feature>